<proteinExistence type="predicted"/>
<gene>
    <name evidence="1" type="ORF">SI7747_13015985</name>
</gene>
<dbReference type="Proteomes" id="UP001189122">
    <property type="component" value="Unassembled WGS sequence"/>
</dbReference>
<evidence type="ECO:0000313" key="1">
    <source>
        <dbReference type="EMBL" id="CAA2630339.1"/>
    </source>
</evidence>
<keyword evidence="2" id="KW-1185">Reference proteome</keyword>
<sequence>MTKYNVVTKAKRAEIQERKRALRGEPGTGKLKQKQDNYIQSLASASASWSINGDQKEALQKGLISMEDVEMAVAEERAKLRIKNSKSKVFSGSRLSLLLWVLLGSSQRPSPPTPLRPV</sequence>
<evidence type="ECO:0000313" key="2">
    <source>
        <dbReference type="Proteomes" id="UP001189122"/>
    </source>
</evidence>
<dbReference type="AlphaFoldDB" id="A0A7I8JJH9"/>
<dbReference type="EMBL" id="CACRZD030000013">
    <property type="protein sequence ID" value="CAA6669582.1"/>
    <property type="molecule type" value="Genomic_DNA"/>
</dbReference>
<dbReference type="EMBL" id="LR743600">
    <property type="protein sequence ID" value="CAA2630339.1"/>
    <property type="molecule type" value="Genomic_DNA"/>
</dbReference>
<accession>A0A7I8JJH9</accession>
<reference evidence="1 2" key="1">
    <citation type="submission" date="2019-12" db="EMBL/GenBank/DDBJ databases">
        <authorList>
            <person name="Scholz U."/>
            <person name="Mascher M."/>
            <person name="Fiebig A."/>
        </authorList>
    </citation>
    <scope>NUCLEOTIDE SEQUENCE</scope>
</reference>
<organism evidence="1">
    <name type="scientific">Spirodela intermedia</name>
    <name type="common">Intermediate duckweed</name>
    <dbReference type="NCBI Taxonomy" id="51605"/>
    <lineage>
        <taxon>Eukaryota</taxon>
        <taxon>Viridiplantae</taxon>
        <taxon>Streptophyta</taxon>
        <taxon>Embryophyta</taxon>
        <taxon>Tracheophyta</taxon>
        <taxon>Spermatophyta</taxon>
        <taxon>Magnoliopsida</taxon>
        <taxon>Liliopsida</taxon>
        <taxon>Araceae</taxon>
        <taxon>Lemnoideae</taxon>
        <taxon>Spirodela</taxon>
    </lineage>
</organism>
<protein>
    <submittedName>
        <fullName evidence="1">Uncharacterized protein</fullName>
    </submittedName>
</protein>
<dbReference type="PANTHER" id="PTHR36709:SF1">
    <property type="entry name" value="OS02G0604100 PROTEIN"/>
    <property type="match status" value="1"/>
</dbReference>
<name>A0A7I8JJH9_SPIIN</name>
<dbReference type="PANTHER" id="PTHR36709">
    <property type="entry name" value="OS02G0604100 PROTEIN"/>
    <property type="match status" value="1"/>
</dbReference>